<proteinExistence type="predicted"/>
<keyword evidence="3" id="KW-1185">Reference proteome</keyword>
<evidence type="ECO:0000313" key="3">
    <source>
        <dbReference type="Proteomes" id="UP000234331"/>
    </source>
</evidence>
<keyword evidence="1" id="KW-1133">Transmembrane helix</keyword>
<name>A0A2I2KJZ3_9ACTN</name>
<evidence type="ECO:0000313" key="2">
    <source>
        <dbReference type="EMBL" id="SNQ45989.1"/>
    </source>
</evidence>
<dbReference type="AlphaFoldDB" id="A0A2I2KJZ3"/>
<reference evidence="2 3" key="1">
    <citation type="submission" date="2017-06" db="EMBL/GenBank/DDBJ databases">
        <authorList>
            <person name="Kim H.J."/>
            <person name="Triplett B.A."/>
        </authorList>
    </citation>
    <scope>NUCLEOTIDE SEQUENCE [LARGE SCALE GENOMIC DNA]</scope>
    <source>
        <strain evidence="2">FRACA_ARgP5</strain>
    </source>
</reference>
<keyword evidence="1" id="KW-0812">Transmembrane</keyword>
<protein>
    <submittedName>
        <fullName evidence="2">Uncharacterized protein</fullName>
    </submittedName>
</protein>
<accession>A0A2I2KJZ3</accession>
<evidence type="ECO:0000256" key="1">
    <source>
        <dbReference type="SAM" id="Phobius"/>
    </source>
</evidence>
<dbReference type="InterPro" id="IPR045924">
    <property type="entry name" value="DUF6343"/>
</dbReference>
<feature type="transmembrane region" description="Helical" evidence="1">
    <location>
        <begin position="40"/>
        <end position="63"/>
    </location>
</feature>
<keyword evidence="1" id="KW-0472">Membrane</keyword>
<organism evidence="2 3">
    <name type="scientific">Frankia canadensis</name>
    <dbReference type="NCBI Taxonomy" id="1836972"/>
    <lineage>
        <taxon>Bacteria</taxon>
        <taxon>Bacillati</taxon>
        <taxon>Actinomycetota</taxon>
        <taxon>Actinomycetes</taxon>
        <taxon>Frankiales</taxon>
        <taxon>Frankiaceae</taxon>
        <taxon>Frankia</taxon>
    </lineage>
</organism>
<dbReference type="Pfam" id="PF19870">
    <property type="entry name" value="DUF6343"/>
    <property type="match status" value="1"/>
</dbReference>
<feature type="transmembrane region" description="Helical" evidence="1">
    <location>
        <begin position="69"/>
        <end position="89"/>
    </location>
</feature>
<gene>
    <name evidence="2" type="ORF">FRACA_120052</name>
</gene>
<dbReference type="Proteomes" id="UP000234331">
    <property type="component" value="Unassembled WGS sequence"/>
</dbReference>
<dbReference type="EMBL" id="FZMO01000024">
    <property type="protein sequence ID" value="SNQ45989.1"/>
    <property type="molecule type" value="Genomic_DNA"/>
</dbReference>
<sequence length="102" mass="10813">MTVTGSLPRQRERGDVVPRRRWWRVSSPVSGGFPPARSALGLRVVLATFGLIFCGVCAGLFAVRGQAGAAAVLAVLALVAIVDLLVLGWRLRQRARGAPPPV</sequence>